<dbReference type="Pfam" id="PF03981">
    <property type="entry name" value="Ubiq_cyt_C_chap"/>
    <property type="match status" value="1"/>
</dbReference>
<sequence length="186" mass="20748">MLCQGQAWESKTSRAMFRLFEARKQNRKIVDRLYAEIVEAAREPALYIEMGLADTVMGRFEALTIHVYLILARCRGEPSLQALAQDLVDRFIADLDRSMRELGVGDLSVPKKMRHFAGMFYKRVAAYDAAIVAGDREALGQALAAHALPEATCADAADRLADYMLTRKSSYEALAAENFLRGELSP</sequence>
<dbReference type="InterPro" id="IPR014569">
    <property type="entry name" value="Ubq_cyt-c_CBP3-rel"/>
</dbReference>
<protein>
    <submittedName>
        <fullName evidence="4">Cytochrome b pre-mRNA-processing protein 3</fullName>
    </submittedName>
</protein>
<evidence type="ECO:0000313" key="4">
    <source>
        <dbReference type="EMBL" id="SJZ86387.1"/>
    </source>
</evidence>
<dbReference type="EMBL" id="FUXL01000003">
    <property type="protein sequence ID" value="SJZ86387.1"/>
    <property type="molecule type" value="Genomic_DNA"/>
</dbReference>
<name>A0A1T4P4Y2_9HYPH</name>
<dbReference type="InterPro" id="IPR021150">
    <property type="entry name" value="Ubiq_cyt_c_chap"/>
</dbReference>
<accession>A0A1T4P4Y2</accession>
<feature type="domain" description="Ubiquinol-cytochrome c chaperone" evidence="3">
    <location>
        <begin position="50"/>
        <end position="183"/>
    </location>
</feature>
<gene>
    <name evidence="4" type="ORF">SAMN05428963_103338</name>
</gene>
<evidence type="ECO:0000259" key="3">
    <source>
        <dbReference type="Pfam" id="PF03981"/>
    </source>
</evidence>
<keyword evidence="5" id="KW-1185">Reference proteome</keyword>
<dbReference type="STRING" id="1365950.SAMN05428963_103338"/>
<comment type="similarity">
    <text evidence="1">Belongs to the CBP3 family.</text>
</comment>
<dbReference type="AlphaFoldDB" id="A0A1T4P4Y2"/>
<dbReference type="InterPro" id="IPR007129">
    <property type="entry name" value="Ubiqinol_cyt_c_chaperone_CPB3"/>
</dbReference>
<dbReference type="PANTHER" id="PTHR12184">
    <property type="entry name" value="UBIQUINOL-CYTOCHROME C REDUCTASE COMPLEX ASSEMBLY FACTOR 1 FAMILY MEMBER"/>
    <property type="match status" value="1"/>
</dbReference>
<proteinExistence type="inferred from homology"/>
<reference evidence="4 5" key="1">
    <citation type="submission" date="2017-02" db="EMBL/GenBank/DDBJ databases">
        <authorList>
            <person name="Peterson S.W."/>
        </authorList>
    </citation>
    <scope>NUCLEOTIDE SEQUENCE [LARGE SCALE GENOMIC DNA]</scope>
    <source>
        <strain evidence="4 5">USBA 369</strain>
    </source>
</reference>
<dbReference type="PANTHER" id="PTHR12184:SF1">
    <property type="entry name" value="UBIQUINOL-CYTOCHROME-C REDUCTASE COMPLEX ASSEMBLY FACTOR 1"/>
    <property type="match status" value="1"/>
</dbReference>
<dbReference type="PIRSF" id="PIRSF032079">
    <property type="entry name" value="UCP032079"/>
    <property type="match status" value="1"/>
</dbReference>
<organism evidence="4 5">
    <name type="scientific">Consotaella salsifontis</name>
    <dbReference type="NCBI Taxonomy" id="1365950"/>
    <lineage>
        <taxon>Bacteria</taxon>
        <taxon>Pseudomonadati</taxon>
        <taxon>Pseudomonadota</taxon>
        <taxon>Alphaproteobacteria</taxon>
        <taxon>Hyphomicrobiales</taxon>
        <taxon>Aurantimonadaceae</taxon>
        <taxon>Consotaella</taxon>
    </lineage>
</organism>
<evidence type="ECO:0000256" key="1">
    <source>
        <dbReference type="ARBA" id="ARBA00006407"/>
    </source>
</evidence>
<evidence type="ECO:0000256" key="2">
    <source>
        <dbReference type="ARBA" id="ARBA00006436"/>
    </source>
</evidence>
<dbReference type="Proteomes" id="UP000190135">
    <property type="component" value="Unassembled WGS sequence"/>
</dbReference>
<comment type="similarity">
    <text evidence="2">Belongs to the UPF0174 family.</text>
</comment>
<evidence type="ECO:0000313" key="5">
    <source>
        <dbReference type="Proteomes" id="UP000190135"/>
    </source>
</evidence>